<dbReference type="Proteomes" id="UP000246964">
    <property type="component" value="Unassembled WGS sequence"/>
</dbReference>
<dbReference type="AlphaFoldDB" id="A0A317Q8Y3"/>
<dbReference type="Gene3D" id="3.10.420.10">
    <property type="entry name" value="SecB-like"/>
    <property type="match status" value="1"/>
</dbReference>
<evidence type="ECO:0000313" key="1">
    <source>
        <dbReference type="EMBL" id="PWW14237.1"/>
    </source>
</evidence>
<sequence length="169" mass="19447">MHESLKRAISALQITDVYLKNSSVHTMEQWDPKRADISSFKYQFLHVIDKSEIIDVEENEGPDSDKVTSKSFFLVYITLGSRVVDQNALEDEGDKKHAKEPFAQIEGTFVAEYSISDDFDKSDEEALKSFALSNASFHVWPYWREYLMSTCTRLNLPKIPLPVKQFTKS</sequence>
<dbReference type="InterPro" id="IPR035958">
    <property type="entry name" value="SecB-like_sf"/>
</dbReference>
<reference evidence="1 2" key="1">
    <citation type="submission" date="2018-05" db="EMBL/GenBank/DDBJ databases">
        <title>Freshwater and sediment microbial communities from various areas in North America, analyzing microbe dynamics in response to fracking.</title>
        <authorList>
            <person name="Lamendella R."/>
        </authorList>
    </citation>
    <scope>NUCLEOTIDE SEQUENCE [LARGE SCALE GENOMIC DNA]</scope>
    <source>
        <strain evidence="1 2">125B1</strain>
    </source>
</reference>
<comment type="caution">
    <text evidence="1">The sequence shown here is derived from an EMBL/GenBank/DDBJ whole genome shotgun (WGS) entry which is preliminary data.</text>
</comment>
<dbReference type="OrthoDB" id="6058761at2"/>
<dbReference type="EMBL" id="QGTT01000004">
    <property type="protein sequence ID" value="PWW14237.1"/>
    <property type="molecule type" value="Genomic_DNA"/>
</dbReference>
<gene>
    <name evidence="1" type="ORF">DET45_104176</name>
</gene>
<accession>A0A317Q8Y3</accession>
<dbReference type="RefSeq" id="WP_110075607.1">
    <property type="nucleotide sequence ID" value="NZ_QGTT01000004.1"/>
</dbReference>
<proteinExistence type="predicted"/>
<keyword evidence="2" id="KW-1185">Reference proteome</keyword>
<evidence type="ECO:0008006" key="3">
    <source>
        <dbReference type="Google" id="ProtNLM"/>
    </source>
</evidence>
<name>A0A317Q8Y3_9GAMM</name>
<organism evidence="1 2">
    <name type="scientific">Pseudidiomarina maritima</name>
    <dbReference type="NCBI Taxonomy" id="519453"/>
    <lineage>
        <taxon>Bacteria</taxon>
        <taxon>Pseudomonadati</taxon>
        <taxon>Pseudomonadota</taxon>
        <taxon>Gammaproteobacteria</taxon>
        <taxon>Alteromonadales</taxon>
        <taxon>Idiomarinaceae</taxon>
        <taxon>Pseudidiomarina</taxon>
    </lineage>
</organism>
<dbReference type="SUPFAM" id="SSF54611">
    <property type="entry name" value="SecB-like"/>
    <property type="match status" value="1"/>
</dbReference>
<protein>
    <recommendedName>
        <fullName evidence="3">Preprotein translocase subunit SecB</fullName>
    </recommendedName>
</protein>
<evidence type="ECO:0000313" key="2">
    <source>
        <dbReference type="Proteomes" id="UP000246964"/>
    </source>
</evidence>